<evidence type="ECO:0000256" key="6">
    <source>
        <dbReference type="SAM" id="Phobius"/>
    </source>
</evidence>
<dbReference type="OrthoDB" id="440755at2759"/>
<feature type="transmembrane region" description="Helical" evidence="6">
    <location>
        <begin position="335"/>
        <end position="355"/>
    </location>
</feature>
<dbReference type="PANTHER" id="PTHR42718:SF41">
    <property type="entry name" value="MFS TRANSPORTER OF UNKOWN SPECIFICITY (AFU_ORTHOLOGUE AFUA_5G09940)-RELATED"/>
    <property type="match status" value="1"/>
</dbReference>
<proteinExistence type="predicted"/>
<sequence>MDAETIKDIEQVELELQPIPSRTETTTEDGLGIPTNTTRRRPSSHSRARANIPNLDNLKQQQQQQGGGLADEDVFVVEEEEDEDTERPEGSIKTRKASSIGNASRPRSNTNKSTETSGSGAGAGGSSSGGPYGVMPVLDTAPPTAAQSTEAFANVSTAEPSMPAFQARPPEIPNLTAEIIFILICSTGQLLFGFFQGGCAGLQLILIDRLGIPSSQAPWLQGSYLLANGLSVIVSGPLADLLRPKYLMCGAFAWQAMANLIGVFSLSNKYLFFVVRGMQGLAVGVLVSSSISILGRIYQPGLRKTRVFSIMAAMAPFGYYLGLLQGGAFSSIPKYIFATNTILAGICTGLGWYAIPNIQPALPGLSFSSFDFYGSSLAVAGCALLVAGLTQGPSANWTPYTIVIVMLGLVSMVGFFLVERKVRRPILPPALWKVPGFTALILAYFLGFGGFLAWQFYAIQFWLRIQHASPLKVALYQTPNAIFGVLATFIVSRIAHLVHGHWILVTSMIAFALGPVFFLPQTANTTYWALSMPGIALVTFGPDLSFAAASIFVTSSVAKHYQGSAGSLLVTVQNLSAAIMTSISDTIGEKVRQSAGEESLKVFHSIWWFDFAAAIVGALITLIFVRIPKTVEKEHEQ</sequence>
<feature type="domain" description="Major facilitator superfamily (MFS) profile" evidence="7">
    <location>
        <begin position="181"/>
        <end position="629"/>
    </location>
</feature>
<dbReference type="Proteomes" id="UP000245771">
    <property type="component" value="Unassembled WGS sequence"/>
</dbReference>
<keyword evidence="3 6" id="KW-1133">Transmembrane helix</keyword>
<dbReference type="InterPro" id="IPR036259">
    <property type="entry name" value="MFS_trans_sf"/>
</dbReference>
<dbReference type="PANTHER" id="PTHR42718">
    <property type="entry name" value="MAJOR FACILITATOR SUPERFAMILY MULTIDRUG TRANSPORTER MFSC"/>
    <property type="match status" value="1"/>
</dbReference>
<evidence type="ECO:0000256" key="2">
    <source>
        <dbReference type="ARBA" id="ARBA00022692"/>
    </source>
</evidence>
<feature type="transmembrane region" description="Helical" evidence="6">
    <location>
        <begin position="565"/>
        <end position="584"/>
    </location>
</feature>
<name>A0A316VDH6_9BASI</name>
<evidence type="ECO:0000256" key="5">
    <source>
        <dbReference type="SAM" id="MobiDB-lite"/>
    </source>
</evidence>
<feature type="transmembrane region" description="Helical" evidence="6">
    <location>
        <begin position="474"/>
        <end position="495"/>
    </location>
</feature>
<protein>
    <submittedName>
        <fullName evidence="8">MFS general substrate transporter</fullName>
    </submittedName>
</protein>
<feature type="transmembrane region" description="Helical" evidence="6">
    <location>
        <begin position="219"/>
        <end position="239"/>
    </location>
</feature>
<dbReference type="PROSITE" id="PS50850">
    <property type="entry name" value="MFS"/>
    <property type="match status" value="1"/>
</dbReference>
<feature type="transmembrane region" description="Helical" evidence="6">
    <location>
        <begin position="246"/>
        <end position="264"/>
    </location>
</feature>
<gene>
    <name evidence="8" type="ORF">FA14DRAFT_160547</name>
</gene>
<evidence type="ECO:0000256" key="4">
    <source>
        <dbReference type="ARBA" id="ARBA00023136"/>
    </source>
</evidence>
<dbReference type="SUPFAM" id="SSF103473">
    <property type="entry name" value="MFS general substrate transporter"/>
    <property type="match status" value="1"/>
</dbReference>
<dbReference type="EMBL" id="KZ819603">
    <property type="protein sequence ID" value="PWN35374.1"/>
    <property type="molecule type" value="Genomic_DNA"/>
</dbReference>
<feature type="compositionally biased region" description="Basic and acidic residues" evidence="5">
    <location>
        <begin position="1"/>
        <end position="10"/>
    </location>
</feature>
<feature type="compositionally biased region" description="Basic residues" evidence="5">
    <location>
        <begin position="38"/>
        <end position="48"/>
    </location>
</feature>
<feature type="compositionally biased region" description="Gly residues" evidence="5">
    <location>
        <begin position="119"/>
        <end position="132"/>
    </location>
</feature>
<accession>A0A316VDH6</accession>
<feature type="compositionally biased region" description="Acidic residues" evidence="5">
    <location>
        <begin position="70"/>
        <end position="86"/>
    </location>
</feature>
<feature type="transmembrane region" description="Helical" evidence="6">
    <location>
        <begin position="502"/>
        <end position="521"/>
    </location>
</feature>
<dbReference type="RefSeq" id="XP_025355676.1">
    <property type="nucleotide sequence ID" value="XM_025498723.1"/>
</dbReference>
<feature type="transmembrane region" description="Helical" evidence="6">
    <location>
        <begin position="367"/>
        <end position="391"/>
    </location>
</feature>
<feature type="transmembrane region" description="Helical" evidence="6">
    <location>
        <begin position="397"/>
        <end position="418"/>
    </location>
</feature>
<feature type="transmembrane region" description="Helical" evidence="6">
    <location>
        <begin position="527"/>
        <end position="553"/>
    </location>
</feature>
<feature type="transmembrane region" description="Helical" evidence="6">
    <location>
        <begin position="270"/>
        <end position="295"/>
    </location>
</feature>
<feature type="transmembrane region" description="Helical" evidence="6">
    <location>
        <begin position="179"/>
        <end position="207"/>
    </location>
</feature>
<evidence type="ECO:0000256" key="1">
    <source>
        <dbReference type="ARBA" id="ARBA00004141"/>
    </source>
</evidence>
<feature type="transmembrane region" description="Helical" evidence="6">
    <location>
        <begin position="307"/>
        <end position="329"/>
    </location>
</feature>
<feature type="transmembrane region" description="Helical" evidence="6">
    <location>
        <begin position="604"/>
        <end position="625"/>
    </location>
</feature>
<evidence type="ECO:0000313" key="8">
    <source>
        <dbReference type="EMBL" id="PWN35374.1"/>
    </source>
</evidence>
<dbReference type="GO" id="GO:0016020">
    <property type="term" value="C:membrane"/>
    <property type="evidence" value="ECO:0007669"/>
    <property type="project" value="UniProtKB-SubCell"/>
</dbReference>
<dbReference type="InterPro" id="IPR011701">
    <property type="entry name" value="MFS"/>
</dbReference>
<organism evidence="8 9">
    <name type="scientific">Meira miltonrushii</name>
    <dbReference type="NCBI Taxonomy" id="1280837"/>
    <lineage>
        <taxon>Eukaryota</taxon>
        <taxon>Fungi</taxon>
        <taxon>Dikarya</taxon>
        <taxon>Basidiomycota</taxon>
        <taxon>Ustilaginomycotina</taxon>
        <taxon>Exobasidiomycetes</taxon>
        <taxon>Exobasidiales</taxon>
        <taxon>Brachybasidiaceae</taxon>
        <taxon>Meira</taxon>
    </lineage>
</organism>
<comment type="subcellular location">
    <subcellularLocation>
        <location evidence="1">Membrane</location>
        <topology evidence="1">Multi-pass membrane protein</topology>
    </subcellularLocation>
</comment>
<dbReference type="Pfam" id="PF07690">
    <property type="entry name" value="MFS_1"/>
    <property type="match status" value="1"/>
</dbReference>
<feature type="transmembrane region" description="Helical" evidence="6">
    <location>
        <begin position="430"/>
        <end position="454"/>
    </location>
</feature>
<dbReference type="Gene3D" id="1.20.1250.20">
    <property type="entry name" value="MFS general substrate transporter like domains"/>
    <property type="match status" value="2"/>
</dbReference>
<evidence type="ECO:0000256" key="3">
    <source>
        <dbReference type="ARBA" id="ARBA00022989"/>
    </source>
</evidence>
<keyword evidence="9" id="KW-1185">Reference proteome</keyword>
<dbReference type="GO" id="GO:0022857">
    <property type="term" value="F:transmembrane transporter activity"/>
    <property type="evidence" value="ECO:0007669"/>
    <property type="project" value="InterPro"/>
</dbReference>
<keyword evidence="2 6" id="KW-0812">Transmembrane</keyword>
<dbReference type="InParanoid" id="A0A316VDH6"/>
<dbReference type="InterPro" id="IPR020846">
    <property type="entry name" value="MFS_dom"/>
</dbReference>
<keyword evidence="4 6" id="KW-0472">Membrane</keyword>
<reference evidence="8 9" key="1">
    <citation type="journal article" date="2018" name="Mol. Biol. Evol.">
        <title>Broad Genomic Sampling Reveals a Smut Pathogenic Ancestry of the Fungal Clade Ustilaginomycotina.</title>
        <authorList>
            <person name="Kijpornyongpan T."/>
            <person name="Mondo S.J."/>
            <person name="Barry K."/>
            <person name="Sandor L."/>
            <person name="Lee J."/>
            <person name="Lipzen A."/>
            <person name="Pangilinan J."/>
            <person name="LaButti K."/>
            <person name="Hainaut M."/>
            <person name="Henrissat B."/>
            <person name="Grigoriev I.V."/>
            <person name="Spatafora J.W."/>
            <person name="Aime M.C."/>
        </authorList>
    </citation>
    <scope>NUCLEOTIDE SEQUENCE [LARGE SCALE GENOMIC DNA]</scope>
    <source>
        <strain evidence="8 9">MCA 3882</strain>
    </source>
</reference>
<evidence type="ECO:0000259" key="7">
    <source>
        <dbReference type="PROSITE" id="PS50850"/>
    </source>
</evidence>
<dbReference type="AlphaFoldDB" id="A0A316VDH6"/>
<feature type="region of interest" description="Disordered" evidence="5">
    <location>
        <begin position="1"/>
        <end position="141"/>
    </location>
</feature>
<dbReference type="GeneID" id="37020504"/>
<evidence type="ECO:0000313" key="9">
    <source>
        <dbReference type="Proteomes" id="UP000245771"/>
    </source>
</evidence>
<feature type="compositionally biased region" description="Polar residues" evidence="5">
    <location>
        <begin position="97"/>
        <end position="116"/>
    </location>
</feature>
<dbReference type="STRING" id="1280837.A0A316VDH6"/>